<organism evidence="5 6">
    <name type="scientific">Butyribacter intestini</name>
    <dbReference type="NCBI Taxonomy" id="1703332"/>
    <lineage>
        <taxon>Bacteria</taxon>
        <taxon>Bacillati</taxon>
        <taxon>Bacillota</taxon>
        <taxon>Clostridia</taxon>
        <taxon>Lachnospirales</taxon>
        <taxon>Lachnospiraceae</taxon>
        <taxon>Butyribacter</taxon>
    </lineage>
</organism>
<dbReference type="EMBL" id="LLKB01000005">
    <property type="protein sequence ID" value="KQC84496.1"/>
    <property type="molecule type" value="Genomic_DNA"/>
</dbReference>
<dbReference type="PANTHER" id="PTHR46797">
    <property type="entry name" value="HTH-TYPE TRANSCRIPTIONAL REGULATOR"/>
    <property type="match status" value="1"/>
</dbReference>
<evidence type="ECO:0000256" key="1">
    <source>
        <dbReference type="ARBA" id="ARBA00023015"/>
    </source>
</evidence>
<proteinExistence type="predicted"/>
<dbReference type="InterPro" id="IPR050807">
    <property type="entry name" value="TransReg_Diox_bact_type"/>
</dbReference>
<dbReference type="SMART" id="SM00530">
    <property type="entry name" value="HTH_XRE"/>
    <property type="match status" value="1"/>
</dbReference>
<evidence type="ECO:0000259" key="4">
    <source>
        <dbReference type="PROSITE" id="PS50943"/>
    </source>
</evidence>
<dbReference type="InterPro" id="IPR010982">
    <property type="entry name" value="Lambda_DNA-bd_dom_sf"/>
</dbReference>
<dbReference type="GO" id="GO:0005829">
    <property type="term" value="C:cytosol"/>
    <property type="evidence" value="ECO:0007669"/>
    <property type="project" value="TreeGrafter"/>
</dbReference>
<comment type="caution">
    <text evidence="5">The sequence shown here is derived from an EMBL/GenBank/DDBJ whole genome shotgun (WGS) entry which is preliminary data.</text>
</comment>
<protein>
    <recommendedName>
        <fullName evidence="4">HTH cro/C1-type domain-containing protein</fullName>
    </recommendedName>
</protein>
<evidence type="ECO:0000313" key="5">
    <source>
        <dbReference type="EMBL" id="KQC84496.1"/>
    </source>
</evidence>
<evidence type="ECO:0000256" key="3">
    <source>
        <dbReference type="ARBA" id="ARBA00023163"/>
    </source>
</evidence>
<dbReference type="CDD" id="cd00093">
    <property type="entry name" value="HTH_XRE"/>
    <property type="match status" value="1"/>
</dbReference>
<gene>
    <name evidence="5" type="ORF">APZ18_06975</name>
</gene>
<reference evidence="5 6" key="1">
    <citation type="submission" date="2015-10" db="EMBL/GenBank/DDBJ databases">
        <title>Butyribacter intestini gen. nov., sp. nov., a butyric acid-producing bacterium of the family Lachnospiraceae isolated from the human faeces.</title>
        <authorList>
            <person name="Zou Y."/>
            <person name="Xue W."/>
            <person name="Luo G."/>
            <person name="Lv M."/>
        </authorList>
    </citation>
    <scope>NUCLEOTIDE SEQUENCE [LARGE SCALE GENOMIC DNA]</scope>
    <source>
        <strain evidence="5 6">TF01-11</strain>
    </source>
</reference>
<dbReference type="PROSITE" id="PS50943">
    <property type="entry name" value="HTH_CROC1"/>
    <property type="match status" value="1"/>
</dbReference>
<keyword evidence="1" id="KW-0805">Transcription regulation</keyword>
<dbReference type="RefSeq" id="WP_055943221.1">
    <property type="nucleotide sequence ID" value="NZ_JAQDCV010000004.1"/>
</dbReference>
<dbReference type="PANTHER" id="PTHR46797:SF23">
    <property type="entry name" value="HTH-TYPE TRANSCRIPTIONAL REGULATOR SUTR"/>
    <property type="match status" value="1"/>
</dbReference>
<dbReference type="InterPro" id="IPR001387">
    <property type="entry name" value="Cro/C1-type_HTH"/>
</dbReference>
<dbReference type="GO" id="GO:0003700">
    <property type="term" value="F:DNA-binding transcription factor activity"/>
    <property type="evidence" value="ECO:0007669"/>
    <property type="project" value="TreeGrafter"/>
</dbReference>
<dbReference type="Pfam" id="PF01381">
    <property type="entry name" value="HTH_3"/>
    <property type="match status" value="1"/>
</dbReference>
<dbReference type="SUPFAM" id="SSF47413">
    <property type="entry name" value="lambda repressor-like DNA-binding domains"/>
    <property type="match status" value="1"/>
</dbReference>
<name>A0AAW3JP21_9FIRM</name>
<dbReference type="Gene3D" id="1.10.260.40">
    <property type="entry name" value="lambda repressor-like DNA-binding domains"/>
    <property type="match status" value="1"/>
</dbReference>
<sequence>MEKGCLGNAIRSARLKANITQEDLSEKLGISVTHLKHIESEHRLPSVPLLIKVMTALGMSFDDIVFDTKEDSRLLHNTINLLKQCPDRDLNIINDTLHAMRKYE</sequence>
<accession>A0AAW3JP21</accession>
<feature type="domain" description="HTH cro/C1-type" evidence="4">
    <location>
        <begin position="10"/>
        <end position="64"/>
    </location>
</feature>
<keyword evidence="2" id="KW-0238">DNA-binding</keyword>
<keyword evidence="3" id="KW-0804">Transcription</keyword>
<evidence type="ECO:0000313" key="6">
    <source>
        <dbReference type="Proteomes" id="UP000050833"/>
    </source>
</evidence>
<evidence type="ECO:0000256" key="2">
    <source>
        <dbReference type="ARBA" id="ARBA00023125"/>
    </source>
</evidence>
<dbReference type="AlphaFoldDB" id="A0AAW3JP21"/>
<dbReference type="GO" id="GO:0003677">
    <property type="term" value="F:DNA binding"/>
    <property type="evidence" value="ECO:0007669"/>
    <property type="project" value="UniProtKB-KW"/>
</dbReference>
<keyword evidence="6" id="KW-1185">Reference proteome</keyword>
<dbReference type="Proteomes" id="UP000050833">
    <property type="component" value="Unassembled WGS sequence"/>
</dbReference>